<dbReference type="InterPro" id="IPR051347">
    <property type="entry name" value="Circadian_clock_KaiC-rel"/>
</dbReference>
<feature type="domain" description="KaiC" evidence="8">
    <location>
        <begin position="15"/>
        <end position="254"/>
    </location>
</feature>
<organism evidence="9 10">
    <name type="scientific">Solidesulfovibrio aerotolerans</name>
    <dbReference type="NCBI Taxonomy" id="295255"/>
    <lineage>
        <taxon>Bacteria</taxon>
        <taxon>Pseudomonadati</taxon>
        <taxon>Thermodesulfobacteriota</taxon>
        <taxon>Desulfovibrionia</taxon>
        <taxon>Desulfovibrionales</taxon>
        <taxon>Desulfovibrionaceae</taxon>
        <taxon>Solidesulfovibrio</taxon>
    </lineage>
</organism>
<keyword evidence="10" id="KW-1185">Reference proteome</keyword>
<evidence type="ECO:0000256" key="6">
    <source>
        <dbReference type="ARBA" id="ARBA00022801"/>
    </source>
</evidence>
<feature type="domain" description="KaiC" evidence="8">
    <location>
        <begin position="255"/>
        <end position="487"/>
    </location>
</feature>
<dbReference type="GO" id="GO:0016787">
    <property type="term" value="F:hydrolase activity"/>
    <property type="evidence" value="ECO:0007669"/>
    <property type="project" value="UniProtKB-KW"/>
</dbReference>
<evidence type="ECO:0000256" key="4">
    <source>
        <dbReference type="ARBA" id="ARBA00022737"/>
    </source>
</evidence>
<dbReference type="GO" id="GO:0005524">
    <property type="term" value="F:ATP binding"/>
    <property type="evidence" value="ECO:0007669"/>
    <property type="project" value="InterPro"/>
</dbReference>
<dbReference type="Gene3D" id="3.40.50.300">
    <property type="entry name" value="P-loop containing nucleotide triphosphate hydrolases"/>
    <property type="match status" value="2"/>
</dbReference>
<keyword evidence="2" id="KW-0597">Phosphoprotein</keyword>
<keyword evidence="6" id="KW-0378">Hydrolase</keyword>
<dbReference type="AlphaFoldDB" id="A0A7C9IU48"/>
<reference evidence="9 10" key="1">
    <citation type="submission" date="2020-01" db="EMBL/GenBank/DDBJ databases">
        <title>Genome sequence of Desulfovibrio aerotolerans DSM 16695(T).</title>
        <authorList>
            <person name="Karnachuk O."/>
            <person name="Avakyan M."/>
            <person name="Mardanov A."/>
            <person name="Kadnikov V."/>
            <person name="Ravin N."/>
        </authorList>
    </citation>
    <scope>NUCLEOTIDE SEQUENCE [LARGE SCALE GENOMIC DNA]</scope>
    <source>
        <strain evidence="9 10">DSM 16695</strain>
    </source>
</reference>
<dbReference type="InterPro" id="IPR047222">
    <property type="entry name" value="KaiC_C"/>
</dbReference>
<sequence>MFINTTPIAGETLLPKCLTGIQGLDEITGGGLPKGRPILVCGGPGCGKTLLGMEFLVRGATEFGEPGVFVTFEERPEELAQNVATFGWDLKELETTGKLIIEHIRVERSEIEENGEYDLEGLFIRLGAAVAAVGAKRIVLDTVESLFAALPNELILRAELRRLFGWCKDKGLTAIITGERGDKTLTRHGLEEYVSDCVVDLNLRVKDDVATRRLRIVKYRGSMHGTNEYPFLIGSEGFTVMPITSISLDYATSNERVLTGVERLDAMLDGRGYYQGSSILISGAAGTGKSSLAAAFAKSTCSSGGKCLYFAFEEPVSQIIRNMGSIGMDLGKWMDAGLLKFHASRPTTYGMEMHLLTMYQLVREFEPQAVIIDPISNLSSVGNEDEVKSLLTRFVDFLKGRGVTTLFTDLTSGKTLGEYTEAAISSLMDTWILLRNIETNGERNRALFVLKSRGMEHSNQVREFILSSQGLELADVYLGSEGVLMGSARAAQQAQEREESTRRTQELKKHKRTLLAKRAALESQMAAIRQDLVSMEAEMEAVEAEDTAQLEALATRRDEMARIRKTD</sequence>
<dbReference type="InterPro" id="IPR014774">
    <property type="entry name" value="KaiC-like_dom"/>
</dbReference>
<dbReference type="InterPro" id="IPR030665">
    <property type="entry name" value="KaiC"/>
</dbReference>
<dbReference type="InterPro" id="IPR027417">
    <property type="entry name" value="P-loop_NTPase"/>
</dbReference>
<dbReference type="RefSeq" id="WP_160964180.1">
    <property type="nucleotide sequence ID" value="NZ_WVUD01000078.1"/>
</dbReference>
<feature type="coiled-coil region" evidence="7">
    <location>
        <begin position="511"/>
        <end position="545"/>
    </location>
</feature>
<dbReference type="Pfam" id="PF06745">
    <property type="entry name" value="ATPase"/>
    <property type="match status" value="2"/>
</dbReference>
<dbReference type="EC" id="2.7.11.1" evidence="1"/>
<dbReference type="PIRSF" id="PIRSF039117">
    <property type="entry name" value="KaiC"/>
    <property type="match status" value="1"/>
</dbReference>
<evidence type="ECO:0000313" key="9">
    <source>
        <dbReference type="EMBL" id="MYL85327.1"/>
    </source>
</evidence>
<protein>
    <recommendedName>
        <fullName evidence="1">non-specific serine/threonine protein kinase</fullName>
        <ecNumber evidence="1">2.7.11.1</ecNumber>
    </recommendedName>
</protein>
<dbReference type="InterPro" id="IPR003593">
    <property type="entry name" value="AAA+_ATPase"/>
</dbReference>
<accession>A0A7C9IU48</accession>
<evidence type="ECO:0000256" key="7">
    <source>
        <dbReference type="SAM" id="Coils"/>
    </source>
</evidence>
<dbReference type="OrthoDB" id="9783783at2"/>
<dbReference type="PROSITE" id="PS51146">
    <property type="entry name" value="KAIC"/>
    <property type="match status" value="2"/>
</dbReference>
<keyword evidence="7" id="KW-0175">Coiled coil</keyword>
<dbReference type="GO" id="GO:0004674">
    <property type="term" value="F:protein serine/threonine kinase activity"/>
    <property type="evidence" value="ECO:0007669"/>
    <property type="project" value="UniProtKB-EC"/>
</dbReference>
<keyword evidence="3" id="KW-0808">Transferase</keyword>
<name>A0A7C9IU48_9BACT</name>
<dbReference type="NCBIfam" id="NF006799">
    <property type="entry name" value="PRK09302.1"/>
    <property type="match status" value="1"/>
</dbReference>
<gene>
    <name evidence="9" type="primary">kaiC</name>
    <name evidence="9" type="ORF">GTA51_19725</name>
</gene>
<keyword evidence="4" id="KW-0677">Repeat</keyword>
<evidence type="ECO:0000313" key="10">
    <source>
        <dbReference type="Proteomes" id="UP000482487"/>
    </source>
</evidence>
<dbReference type="SUPFAM" id="SSF52540">
    <property type="entry name" value="P-loop containing nucleoside triphosphate hydrolases"/>
    <property type="match status" value="2"/>
</dbReference>
<dbReference type="PANTHER" id="PTHR42926">
    <property type="match status" value="1"/>
</dbReference>
<proteinExistence type="predicted"/>
<dbReference type="CDD" id="cd19484">
    <property type="entry name" value="KaiC_C"/>
    <property type="match status" value="1"/>
</dbReference>
<dbReference type="InterPro" id="IPR010624">
    <property type="entry name" value="KaiC_dom"/>
</dbReference>
<comment type="caution">
    <text evidence="9">The sequence shown here is derived from an EMBL/GenBank/DDBJ whole genome shotgun (WGS) entry which is preliminary data.</text>
</comment>
<keyword evidence="5" id="KW-0418">Kinase</keyword>
<evidence type="ECO:0000259" key="8">
    <source>
        <dbReference type="PROSITE" id="PS51146"/>
    </source>
</evidence>
<dbReference type="PANTHER" id="PTHR42926:SF1">
    <property type="entry name" value="CIRCADIAN CLOCK OSCILLATOR PROTEIN KAIC 1"/>
    <property type="match status" value="1"/>
</dbReference>
<dbReference type="Proteomes" id="UP000482487">
    <property type="component" value="Unassembled WGS sequence"/>
</dbReference>
<evidence type="ECO:0000256" key="1">
    <source>
        <dbReference type="ARBA" id="ARBA00012513"/>
    </source>
</evidence>
<dbReference type="SMART" id="SM00382">
    <property type="entry name" value="AAA"/>
    <property type="match status" value="2"/>
</dbReference>
<dbReference type="EMBL" id="WVUD01000078">
    <property type="protein sequence ID" value="MYL85327.1"/>
    <property type="molecule type" value="Genomic_DNA"/>
</dbReference>
<evidence type="ECO:0000256" key="3">
    <source>
        <dbReference type="ARBA" id="ARBA00022679"/>
    </source>
</evidence>
<evidence type="ECO:0000256" key="2">
    <source>
        <dbReference type="ARBA" id="ARBA00022553"/>
    </source>
</evidence>
<evidence type="ECO:0000256" key="5">
    <source>
        <dbReference type="ARBA" id="ARBA00022777"/>
    </source>
</evidence>